<dbReference type="PANTHER" id="PTHR42966:SF1">
    <property type="entry name" value="SIALIC ACID SYNTHASE"/>
    <property type="match status" value="1"/>
</dbReference>
<dbReference type="GO" id="GO:0016051">
    <property type="term" value="P:carbohydrate biosynthetic process"/>
    <property type="evidence" value="ECO:0007669"/>
    <property type="project" value="InterPro"/>
</dbReference>
<name>A0A0F9D5E1_9ZZZZ</name>
<dbReference type="Pfam" id="PF03102">
    <property type="entry name" value="NeuB"/>
    <property type="match status" value="1"/>
</dbReference>
<comment type="caution">
    <text evidence="2">The sequence shown here is derived from an EMBL/GenBank/DDBJ whole genome shotgun (WGS) entry which is preliminary data.</text>
</comment>
<protein>
    <recommendedName>
        <fullName evidence="1">PseI/NeuA/B-like domain-containing protein</fullName>
    </recommendedName>
</protein>
<dbReference type="SUPFAM" id="SSF51569">
    <property type="entry name" value="Aldolase"/>
    <property type="match status" value="1"/>
</dbReference>
<organism evidence="2">
    <name type="scientific">marine sediment metagenome</name>
    <dbReference type="NCBI Taxonomy" id="412755"/>
    <lineage>
        <taxon>unclassified sequences</taxon>
        <taxon>metagenomes</taxon>
        <taxon>ecological metagenomes</taxon>
    </lineage>
</organism>
<dbReference type="InterPro" id="IPR051690">
    <property type="entry name" value="PseI-like"/>
</dbReference>
<evidence type="ECO:0000313" key="2">
    <source>
        <dbReference type="EMBL" id="KKL56963.1"/>
    </source>
</evidence>
<accession>A0A0F9D5E1</accession>
<feature type="domain" description="PseI/NeuA/B-like" evidence="1">
    <location>
        <begin position="27"/>
        <end position="243"/>
    </location>
</feature>
<dbReference type="InterPro" id="IPR013785">
    <property type="entry name" value="Aldolase_TIM"/>
</dbReference>
<sequence>MSNYRPIFIVAEIGINHGGDLSKAKELIEKAKASGAEAAKFQLYDPRQRPDIEEHPFKEVLLKSKLTKRMLYELKEMCDRNYIEFMCSVFDVERVGWLEEIRVERYKIASKCVYDKELIGEILLTGKDIIVSSGYLDAEIGWPDNLLEAWVKQRVSYLYCVSKYPATLKDLDLRNTVFSPAQYVGYSDHTIGITACLLAMCRGARIIEKHLTLDKMADGPDHILSALPDELELLCKFRDEIERILYL</sequence>
<evidence type="ECO:0000259" key="1">
    <source>
        <dbReference type="Pfam" id="PF03102"/>
    </source>
</evidence>
<dbReference type="GO" id="GO:0047444">
    <property type="term" value="F:N-acylneuraminate-9-phosphate synthase activity"/>
    <property type="evidence" value="ECO:0007669"/>
    <property type="project" value="TreeGrafter"/>
</dbReference>
<dbReference type="Gene3D" id="3.20.20.70">
    <property type="entry name" value="Aldolase class I"/>
    <property type="match status" value="1"/>
</dbReference>
<dbReference type="InterPro" id="IPR013132">
    <property type="entry name" value="PseI/NeuA/B-like_N"/>
</dbReference>
<dbReference type="EMBL" id="LAZR01030322">
    <property type="protein sequence ID" value="KKL56963.1"/>
    <property type="molecule type" value="Genomic_DNA"/>
</dbReference>
<proteinExistence type="predicted"/>
<gene>
    <name evidence="2" type="ORF">LCGC14_2240160</name>
</gene>
<dbReference type="PANTHER" id="PTHR42966">
    <property type="entry name" value="N-ACETYLNEURAMINATE SYNTHASE"/>
    <property type="match status" value="1"/>
</dbReference>
<reference evidence="2" key="1">
    <citation type="journal article" date="2015" name="Nature">
        <title>Complex archaea that bridge the gap between prokaryotes and eukaryotes.</title>
        <authorList>
            <person name="Spang A."/>
            <person name="Saw J.H."/>
            <person name="Jorgensen S.L."/>
            <person name="Zaremba-Niedzwiedzka K."/>
            <person name="Martijn J."/>
            <person name="Lind A.E."/>
            <person name="van Eijk R."/>
            <person name="Schleper C."/>
            <person name="Guy L."/>
            <person name="Ettema T.J."/>
        </authorList>
    </citation>
    <scope>NUCLEOTIDE SEQUENCE</scope>
</reference>
<dbReference type="AlphaFoldDB" id="A0A0F9D5E1"/>